<comment type="caution">
    <text evidence="3">The sequence shown here is derived from an EMBL/GenBank/DDBJ whole genome shotgun (WGS) entry which is preliminary data.</text>
</comment>
<evidence type="ECO:0000313" key="3">
    <source>
        <dbReference type="EMBL" id="KAK9794047.1"/>
    </source>
</evidence>
<dbReference type="PROSITE" id="PS51840">
    <property type="entry name" value="C2_NT"/>
    <property type="match status" value="1"/>
</dbReference>
<accession>A0AAW1NSP5</accession>
<sequence length="326" mass="35859">MNRLRDFFGPRQGDKLVFDVHVQYLLPWPTFCGPTAISWQVLSSRQSCQRGQTASVTPTHTAGLDRAIFFFEECFSFPCTIKPARTAQSRPGQEAQPEYEQKWLQLRVYSCNNPDGSKGKEKQLGELNINLSDYAAEGGCAELSRAVACDDVINTSVGRSPELHFSIGSRRSDGRCSKSSSLSQSYEVHSPAGALEQGKAERPCSLARSSSNESEISFDGMCSSSGEWDSTFMPMEASSSSVQEQDFSFPQLLMAALQQDSDSSRRHQASQQPQHIDALWPSLTEATARRKNSGMGAPHRGCAPRMHTKLSPFAAPAAEYIVVDGW</sequence>
<dbReference type="Pfam" id="PF10358">
    <property type="entry name" value="NT-C2"/>
    <property type="match status" value="1"/>
</dbReference>
<protein>
    <recommendedName>
        <fullName evidence="2">C2 NT-type domain-containing protein</fullName>
    </recommendedName>
</protein>
<organism evidence="3 4">
    <name type="scientific">Symbiochloris irregularis</name>
    <dbReference type="NCBI Taxonomy" id="706552"/>
    <lineage>
        <taxon>Eukaryota</taxon>
        <taxon>Viridiplantae</taxon>
        <taxon>Chlorophyta</taxon>
        <taxon>core chlorophytes</taxon>
        <taxon>Trebouxiophyceae</taxon>
        <taxon>Trebouxiales</taxon>
        <taxon>Trebouxiaceae</taxon>
        <taxon>Symbiochloris</taxon>
    </lineage>
</organism>
<evidence type="ECO:0000256" key="1">
    <source>
        <dbReference type="SAM" id="MobiDB-lite"/>
    </source>
</evidence>
<evidence type="ECO:0000313" key="4">
    <source>
        <dbReference type="Proteomes" id="UP001465755"/>
    </source>
</evidence>
<evidence type="ECO:0000259" key="2">
    <source>
        <dbReference type="PROSITE" id="PS51840"/>
    </source>
</evidence>
<proteinExistence type="predicted"/>
<keyword evidence="4" id="KW-1185">Reference proteome</keyword>
<feature type="domain" description="C2 NT-type" evidence="2">
    <location>
        <begin position="6"/>
        <end position="171"/>
    </location>
</feature>
<reference evidence="3 4" key="1">
    <citation type="journal article" date="2024" name="Nat. Commun.">
        <title>Phylogenomics reveals the evolutionary origins of lichenization in chlorophyte algae.</title>
        <authorList>
            <person name="Puginier C."/>
            <person name="Libourel C."/>
            <person name="Otte J."/>
            <person name="Skaloud P."/>
            <person name="Haon M."/>
            <person name="Grisel S."/>
            <person name="Petersen M."/>
            <person name="Berrin J.G."/>
            <person name="Delaux P.M."/>
            <person name="Dal Grande F."/>
            <person name="Keller J."/>
        </authorList>
    </citation>
    <scope>NUCLEOTIDE SEQUENCE [LARGE SCALE GENOMIC DNA]</scope>
    <source>
        <strain evidence="3 4">SAG 2036</strain>
    </source>
</reference>
<dbReference type="AlphaFoldDB" id="A0AAW1NSP5"/>
<dbReference type="EMBL" id="JALJOQ010000143">
    <property type="protein sequence ID" value="KAK9794047.1"/>
    <property type="molecule type" value="Genomic_DNA"/>
</dbReference>
<gene>
    <name evidence="3" type="ORF">WJX73_005600</name>
</gene>
<feature type="compositionally biased region" description="Polar residues" evidence="1">
    <location>
        <begin position="177"/>
        <end position="187"/>
    </location>
</feature>
<dbReference type="InterPro" id="IPR019448">
    <property type="entry name" value="NT-C2"/>
</dbReference>
<dbReference type="Proteomes" id="UP001465755">
    <property type="component" value="Unassembled WGS sequence"/>
</dbReference>
<feature type="region of interest" description="Disordered" evidence="1">
    <location>
        <begin position="169"/>
        <end position="221"/>
    </location>
</feature>
<name>A0AAW1NSP5_9CHLO</name>